<gene>
    <name evidence="1" type="ORF">DPF_0175</name>
</gene>
<dbReference type="STRING" id="1592317.DPF_0175"/>
<accession>A0A194AEE5</accession>
<organism evidence="1 2">
    <name type="scientific">Desulfoplanes formicivorans</name>
    <dbReference type="NCBI Taxonomy" id="1592317"/>
    <lineage>
        <taxon>Bacteria</taxon>
        <taxon>Pseudomonadati</taxon>
        <taxon>Thermodesulfobacteriota</taxon>
        <taxon>Desulfovibrionia</taxon>
        <taxon>Desulfovibrionales</taxon>
        <taxon>Desulfoplanaceae</taxon>
        <taxon>Desulfoplanes</taxon>
    </lineage>
</organism>
<dbReference type="GO" id="GO:0000287">
    <property type="term" value="F:magnesium ion binding"/>
    <property type="evidence" value="ECO:0007669"/>
    <property type="project" value="TreeGrafter"/>
</dbReference>
<evidence type="ECO:0000313" key="1">
    <source>
        <dbReference type="EMBL" id="GAU07491.1"/>
    </source>
</evidence>
<dbReference type="SUPFAM" id="SSF56784">
    <property type="entry name" value="HAD-like"/>
    <property type="match status" value="1"/>
</dbReference>
<comment type="caution">
    <text evidence="1">The sequence shown here is derived from an EMBL/GenBank/DDBJ whole genome shotgun (WGS) entry which is preliminary data.</text>
</comment>
<dbReference type="Proteomes" id="UP000095200">
    <property type="component" value="Unassembled WGS sequence"/>
</dbReference>
<evidence type="ECO:0000313" key="2">
    <source>
        <dbReference type="Proteomes" id="UP000095200"/>
    </source>
</evidence>
<keyword evidence="2" id="KW-1185">Reference proteome</keyword>
<reference evidence="2" key="1">
    <citation type="submission" date="2016-06" db="EMBL/GenBank/DDBJ databases">
        <title>Draft genome sequence of Desulfoplanes formicivorans strain Pf12B.</title>
        <authorList>
            <person name="Watanabe M."/>
            <person name="Kojima H."/>
            <person name="Fukui M."/>
        </authorList>
    </citation>
    <scope>NUCLEOTIDE SEQUENCE [LARGE SCALE GENOMIC DNA]</scope>
    <source>
        <strain evidence="2">Pf12B</strain>
    </source>
</reference>
<dbReference type="OrthoDB" id="9814970at2"/>
<proteinExistence type="predicted"/>
<dbReference type="RefSeq" id="WP_083254378.1">
    <property type="nucleotide sequence ID" value="NZ_BDFE01000004.1"/>
</dbReference>
<dbReference type="InterPro" id="IPR006379">
    <property type="entry name" value="HAD-SF_hydro_IIB"/>
</dbReference>
<dbReference type="Gene3D" id="3.30.1240.10">
    <property type="match status" value="1"/>
</dbReference>
<dbReference type="Pfam" id="PF08282">
    <property type="entry name" value="Hydrolase_3"/>
    <property type="match status" value="1"/>
</dbReference>
<protein>
    <recommendedName>
        <fullName evidence="3">Haloacid dehalogenase</fullName>
    </recommendedName>
</protein>
<dbReference type="Gene3D" id="3.40.50.1000">
    <property type="entry name" value="HAD superfamily/HAD-like"/>
    <property type="match status" value="1"/>
</dbReference>
<dbReference type="PANTHER" id="PTHR10000:SF8">
    <property type="entry name" value="HAD SUPERFAMILY HYDROLASE-LIKE, TYPE 3"/>
    <property type="match status" value="1"/>
</dbReference>
<name>A0A194AEE5_9BACT</name>
<sequence length="296" mass="32744">MSSQYPHAPTRNAAARGIFFSDLDGTLLRSDNTLSAADRAALEGLASRNIVRVIATGRSLRSFCDVIEPDFPADYVIFSTGAGVARMAEYEIIKKSVLNREAIMRTVRILRQAAIDFMLHRPIPENHFFAFETNSPTNPDFSTRVNLHKQWACPLRDVETWSEATQFVAILPPWRDASVIDDVRAELTDLSVIRATSPFDHQSTWMEIFPGQVSKGSSASWLGTRLGLTPDTTMAIGNDYNDLAILEHAAHSYVVANAPGELTRRFATVASNNDNGVAQAVARWLRECSFDIDATP</sequence>
<dbReference type="GO" id="GO:0005829">
    <property type="term" value="C:cytosol"/>
    <property type="evidence" value="ECO:0007669"/>
    <property type="project" value="TreeGrafter"/>
</dbReference>
<dbReference type="EMBL" id="BDFE01000004">
    <property type="protein sequence ID" value="GAU07491.1"/>
    <property type="molecule type" value="Genomic_DNA"/>
</dbReference>
<dbReference type="PANTHER" id="PTHR10000">
    <property type="entry name" value="PHOSPHOSERINE PHOSPHATASE"/>
    <property type="match status" value="1"/>
</dbReference>
<dbReference type="NCBIfam" id="TIGR01484">
    <property type="entry name" value="HAD-SF-IIB"/>
    <property type="match status" value="1"/>
</dbReference>
<dbReference type="InterPro" id="IPR036412">
    <property type="entry name" value="HAD-like_sf"/>
</dbReference>
<dbReference type="AlphaFoldDB" id="A0A194AEE5"/>
<dbReference type="GO" id="GO:0016791">
    <property type="term" value="F:phosphatase activity"/>
    <property type="evidence" value="ECO:0007669"/>
    <property type="project" value="TreeGrafter"/>
</dbReference>
<evidence type="ECO:0008006" key="3">
    <source>
        <dbReference type="Google" id="ProtNLM"/>
    </source>
</evidence>
<dbReference type="InterPro" id="IPR023214">
    <property type="entry name" value="HAD_sf"/>
</dbReference>